<gene>
    <name evidence="2" type="ORF">K8V47_05980</name>
</gene>
<proteinExistence type="predicted"/>
<evidence type="ECO:0000313" key="3">
    <source>
        <dbReference type="Proteomes" id="UP000711407"/>
    </source>
</evidence>
<comment type="caution">
    <text evidence="2">The sequence shown here is derived from an EMBL/GenBank/DDBJ whole genome shotgun (WGS) entry which is preliminary data.</text>
</comment>
<dbReference type="EMBL" id="DYXT01000029">
    <property type="protein sequence ID" value="HJE39286.1"/>
    <property type="molecule type" value="Genomic_DNA"/>
</dbReference>
<accession>A0A921E9A4</accession>
<evidence type="ECO:0000256" key="1">
    <source>
        <dbReference type="SAM" id="SignalP"/>
    </source>
</evidence>
<reference evidence="2" key="1">
    <citation type="journal article" date="2021" name="PeerJ">
        <title>Extensive microbial diversity within the chicken gut microbiome revealed by metagenomics and culture.</title>
        <authorList>
            <person name="Gilroy R."/>
            <person name="Ravi A."/>
            <person name="Getino M."/>
            <person name="Pursley I."/>
            <person name="Horton D.L."/>
            <person name="Alikhan N.F."/>
            <person name="Baker D."/>
            <person name="Gharbi K."/>
            <person name="Hall N."/>
            <person name="Watson M."/>
            <person name="Adriaenssens E.M."/>
            <person name="Foster-Nyarko E."/>
            <person name="Jarju S."/>
            <person name="Secka A."/>
            <person name="Antonio M."/>
            <person name="Oren A."/>
            <person name="Chaudhuri R.R."/>
            <person name="La Ragione R."/>
            <person name="Hildebrand F."/>
            <person name="Pallen M.J."/>
        </authorList>
    </citation>
    <scope>NUCLEOTIDE SEQUENCE</scope>
    <source>
        <strain evidence="2">4100</strain>
    </source>
</reference>
<organism evidence="2 3">
    <name type="scientific">Candidatus Amulumruptor caecigallinarius</name>
    <dbReference type="NCBI Taxonomy" id="2109911"/>
    <lineage>
        <taxon>Bacteria</taxon>
        <taxon>Pseudomonadati</taxon>
        <taxon>Bacteroidota</taxon>
        <taxon>Bacteroidia</taxon>
        <taxon>Bacteroidales</taxon>
        <taxon>Muribaculaceae</taxon>
        <taxon>Candidatus Amulumruptor</taxon>
    </lineage>
</organism>
<keyword evidence="1" id="KW-0732">Signal</keyword>
<feature type="chain" id="PRO_5037885631" evidence="1">
    <location>
        <begin position="24"/>
        <end position="2503"/>
    </location>
</feature>
<name>A0A921E9A4_9BACT</name>
<sequence length="2503" mass="272484">MKKFLTFFAMMLALLTGVLPAQAYDFLGTVTVDIANTGWTSAPYFNIGHGSYRRSYQMTKVDGYETRYQWNNSGGTWVGYTRWSVTQDPISTSGENVGLGSSAYYSEAAITTDRLIVLMPNSGMQTNVPFIYIDGASNLFSIEGSNWVYTVDASDSDKTFRLQRYDSTSSLEDTGTLSNTVLYGDDRTPISADGVRSLFVYGGNGGNYTATAGAKYKLSFPTTTTFESGKELSLTITRIEIRPSTPSLPAGPTVTGNVVKIPDVADADIYYTYTESGNPQGDPSTNYDWHKYDPSVGIELTKGYTTIRAAAYASGQWSYVTSAVTYTYTLPVATVSINIHTGIATLSCEGMSSLPDGATPVILYSCDDKAPYKVYTSPVSLAEELGSDASSYYIKAIVRAWGGGNDHSEAVSGQSVDSDIRNASWVGPAAVRRICLWSYSTSGTPVRLGEFSRQSDGSYAISRSSVSGTDSGDLTQRYFIRVVMNHDDPDNDNSDTGGTYYALGDVVGGATTVANGTEHTGFSIFTPSKDDARGMYFDGTDRDAVKLTLNGGLQEYEVSEGVQCSRFVPSAITAEWNPDAYIKSVTLQDASGNILCNLIQNLDTEEENIWTGVTPGSLPPAVSGNPANTKLRFVAETKDGIKYYSIGTNNANYWIDYGFYDQTSAANVYSYSSGEYYFCVKTAGQAMVGIEFDGTDATKISVSPYSSEAGMDISGTPYTPSITGEGSEVGSWETSRYFIKSEALNGWVYTFTATANTAQMLIYGSKGNLYAPVGLFLGSPTTVWRQVPSSVSATDKQRFAAKVPGLQVGARYRILLTDAGSGDVRVSIEALPESVRKIKKVELVNRSQSDRTEGEFTYDAADNVWNFYPLVWDGNPSGEISKASDLYYIRVTAGYDNAGSEPDVVRYVSWSGSSADYQLNSVSQYTGTPVTYTSLADNYNFKICNNGSYYVQVTFDDATLSAVWMGVSTTKLTPTYTPAISGVAWSLSDDAILAPGDTKYFYMSAIQNDNRLSPEWELLKQDDGKYVLDNFVVIPAAQFIIRGVTKSASGELSITDWGYADDIPYHIYATGQDFNLDTAEGLAEGSKVSAAFTMQPDKGRGFFWNIGATMVRLEFDPEAVGTNLTATIDFSYPSTLKQAPLHGFPWIGLTSSNIQALRGSNQTYHFASDLSTTGITDDDLKNIGISSAEDLNHSFTNAFIQWTHDGKPYIYDSHVSATDVNGRRIYYFDGNAASDNRVTTGELLADNVMSSTILPPRNAPQFQMISSKGIDTPDAGSLTFKYVGEVEKTFERNGSTTKPTRFAVYEIENIELQGMFKVFTGYGARTYGTVANGLSWFPNWGVGIQKDTEPYANMLINSTSQLPMNGGGQVVKDDNGKEVSTKSWTAINYGDSEDYGDDDNIAGQYFRLDNSQYVSSLKFYLALDSDLDDRNSTLFHNPHASEANYYNDGRNYSWLDVQFEAERPVITLNKRGTNSATVRYFINPAKVEARPQIKSYKTRLVKVDPDAFAYDETTGEITAGQIEIVGGNTYTLEEPYLRYLEEETVSISNLSEGTYVAFIYDVEYVDETGLDLKDTDHWNISQRITIFSVDQGQIRGEQRVTSRDGVNVYHPVVRVYPDIQSVISELPSDVTLDAVSAAVTVGNIRPDSKFQDVEGAAIPEKSTISDPDSYADIYYEITQEYKAPSDNGGTEQTGIAVVHYPKGYFTDSRTDMEDFIVVNCRINNLTSLTLDVTVEGAPKPAPVTAEVFAYMPAGRLYGTLVADRHEDGSVRFNSLRVTNGDEVEESGRDGYARIRFAERTGDGICYAGSLDGTAVHAQVYYIGEDETGSATEVKLFDDAALLDMKAESEGEGVYAAARLKIGGIPYRTDAGADDALAIDIDGTPLKLRQDQEVRFIVELTYENEGITMPAVTSRRIETELAYGDNNLTSPRQGLRDVLTEADADARNTDDTVAKDVTAVSESFIESYGGLFVNIEDAHVALAAVGINDELVSEKSLSQWYMDHGDKWPGTEDVNPFNPGYHLAVGNAKKDGSGTYSAPAEVHPLLRGSNAVTSADGFRNDSEVNNAWWNTRASVAPEFHVSDHINGSLTIEGGKVTGFTAGSTHPKDHAAYWAGVKAANADAYKVWDGGYVLKVGGADVDIRDPRHGYYDNGSHYSTSRSAYRLGEMPLDANDIIAAVGKGNNGSIEHDERTEFYTDPEAVLENAKKLHAYSESINSAVNSGQSSVTIEGESYDVSVDTATLWDKDKVWKAREDVAFTPMASLSGKSPAELLFDSADNHMFFKVRHVNHESWFVPGGGVQYDLKTRPLWPAFVSDPDFQSAANDAAKDVVVMNKIRINPENYCPLAYDVRYVYPFLTSDNYVTAEAASSSALSRAGSRSIAAALESVTAADVDDIVARDKGRVSFFGAVTPENVVPTVISDVADDIRGNGFSIVYNRVAGTVTVRSEGKKLDAAAVYDASGASVVAAATADRVDDRTIVLDVSDIARGAYIVSTNLGGAKFLK</sequence>
<dbReference type="Proteomes" id="UP000711407">
    <property type="component" value="Unassembled WGS sequence"/>
</dbReference>
<protein>
    <submittedName>
        <fullName evidence="2">Uncharacterized protein</fullName>
    </submittedName>
</protein>
<reference evidence="2" key="2">
    <citation type="submission" date="2021-09" db="EMBL/GenBank/DDBJ databases">
        <authorList>
            <person name="Gilroy R."/>
        </authorList>
    </citation>
    <scope>NUCLEOTIDE SEQUENCE</scope>
    <source>
        <strain evidence="2">4100</strain>
    </source>
</reference>
<evidence type="ECO:0000313" key="2">
    <source>
        <dbReference type="EMBL" id="HJE39286.1"/>
    </source>
</evidence>
<feature type="signal peptide" evidence="1">
    <location>
        <begin position="1"/>
        <end position="23"/>
    </location>
</feature>